<gene>
    <name evidence="2" type="ORF">FSW04_05000</name>
</gene>
<accession>A0A5B8U1U1</accession>
<evidence type="ECO:0000256" key="1">
    <source>
        <dbReference type="SAM" id="MobiDB-lite"/>
    </source>
</evidence>
<dbReference type="AlphaFoldDB" id="A0A5B8U1U1"/>
<dbReference type="EMBL" id="CP042430">
    <property type="protein sequence ID" value="QEC47009.1"/>
    <property type="molecule type" value="Genomic_DNA"/>
</dbReference>
<proteinExistence type="predicted"/>
<keyword evidence="3" id="KW-1185">Reference proteome</keyword>
<reference evidence="2 3" key="1">
    <citation type="journal article" date="2018" name="J. Microbiol.">
        <title>Baekduia soli gen. nov., sp. nov., a novel bacterium isolated from the soil of Baekdu Mountain and proposal of a novel family name, Baekduiaceae fam. nov.</title>
        <authorList>
            <person name="An D.S."/>
            <person name="Siddiqi M.Z."/>
            <person name="Kim K.H."/>
            <person name="Yu H.S."/>
            <person name="Im W.T."/>
        </authorList>
    </citation>
    <scope>NUCLEOTIDE SEQUENCE [LARGE SCALE GENOMIC DNA]</scope>
    <source>
        <strain evidence="2 3">BR7-21</strain>
    </source>
</reference>
<protein>
    <submittedName>
        <fullName evidence="2">Uncharacterized protein</fullName>
    </submittedName>
</protein>
<organism evidence="2 3">
    <name type="scientific">Baekduia soli</name>
    <dbReference type="NCBI Taxonomy" id="496014"/>
    <lineage>
        <taxon>Bacteria</taxon>
        <taxon>Bacillati</taxon>
        <taxon>Actinomycetota</taxon>
        <taxon>Thermoleophilia</taxon>
        <taxon>Solirubrobacterales</taxon>
        <taxon>Baekduiaceae</taxon>
        <taxon>Baekduia</taxon>
    </lineage>
</organism>
<feature type="compositionally biased region" description="Basic and acidic residues" evidence="1">
    <location>
        <begin position="37"/>
        <end position="48"/>
    </location>
</feature>
<feature type="compositionally biased region" description="Basic and acidic residues" evidence="1">
    <location>
        <begin position="55"/>
        <end position="66"/>
    </location>
</feature>
<dbReference type="RefSeq" id="WP_146916893.1">
    <property type="nucleotide sequence ID" value="NZ_CP042430.1"/>
</dbReference>
<feature type="compositionally biased region" description="Acidic residues" evidence="1">
    <location>
        <begin position="67"/>
        <end position="81"/>
    </location>
</feature>
<feature type="region of interest" description="Disordered" evidence="1">
    <location>
        <begin position="37"/>
        <end position="81"/>
    </location>
</feature>
<evidence type="ECO:0000313" key="3">
    <source>
        <dbReference type="Proteomes" id="UP000321805"/>
    </source>
</evidence>
<name>A0A5B8U1U1_9ACTN</name>
<sequence>MDEHRPDEQVAQRLEHEADVLDDRLDLLGDHIDDAAGKADAARRDAEASRVVTGDWKDTAPDRPGGDDPEGAVDDAPDPAA</sequence>
<dbReference type="KEGG" id="bsol:FSW04_05000"/>
<evidence type="ECO:0000313" key="2">
    <source>
        <dbReference type="EMBL" id="QEC47009.1"/>
    </source>
</evidence>
<dbReference type="Proteomes" id="UP000321805">
    <property type="component" value="Chromosome"/>
</dbReference>